<evidence type="ECO:0000313" key="2">
    <source>
        <dbReference type="EMBL" id="KOF90272.1"/>
    </source>
</evidence>
<name>A0A0L8HM32_OCTBM</name>
<accession>A0A0L8HM32</accession>
<organism evidence="2">
    <name type="scientific">Octopus bimaculoides</name>
    <name type="common">California two-spotted octopus</name>
    <dbReference type="NCBI Taxonomy" id="37653"/>
    <lineage>
        <taxon>Eukaryota</taxon>
        <taxon>Metazoa</taxon>
        <taxon>Spiralia</taxon>
        <taxon>Lophotrochozoa</taxon>
        <taxon>Mollusca</taxon>
        <taxon>Cephalopoda</taxon>
        <taxon>Coleoidea</taxon>
        <taxon>Octopodiformes</taxon>
        <taxon>Octopoda</taxon>
        <taxon>Incirrata</taxon>
        <taxon>Octopodidae</taxon>
        <taxon>Octopus</taxon>
    </lineage>
</organism>
<gene>
    <name evidence="2" type="ORF">OCBIM_22011463mg</name>
</gene>
<protein>
    <submittedName>
        <fullName evidence="2">Uncharacterized protein</fullName>
    </submittedName>
</protein>
<reference evidence="2" key="1">
    <citation type="submission" date="2015-07" db="EMBL/GenBank/DDBJ databases">
        <title>MeaNS - Measles Nucleotide Surveillance Program.</title>
        <authorList>
            <person name="Tran T."/>
            <person name="Druce J."/>
        </authorList>
    </citation>
    <scope>NUCLEOTIDE SEQUENCE</scope>
    <source>
        <strain evidence="2">UCB-OBI-ISO-001</strain>
        <tissue evidence="2">Gonad</tissue>
    </source>
</reference>
<dbReference type="AlphaFoldDB" id="A0A0L8HM32"/>
<feature type="region of interest" description="Disordered" evidence="1">
    <location>
        <begin position="67"/>
        <end position="88"/>
    </location>
</feature>
<dbReference type="EMBL" id="KQ417793">
    <property type="protein sequence ID" value="KOF90272.1"/>
    <property type="molecule type" value="Genomic_DNA"/>
</dbReference>
<proteinExistence type="predicted"/>
<evidence type="ECO:0000256" key="1">
    <source>
        <dbReference type="SAM" id="MobiDB-lite"/>
    </source>
</evidence>
<sequence length="88" mass="9670">MGWHDDTEDHDYCWEFRLHDCVRQRSTCCSGSSSSVLGRKSSCWRRATSCLAPAGVSTCRSASWCVNGKNKNNGSNSSPSSNAYINSN</sequence>